<evidence type="ECO:0000313" key="2">
    <source>
        <dbReference type="Proteomes" id="UP000001055"/>
    </source>
</evidence>
<reference evidence="2" key="1">
    <citation type="journal article" date="2007" name="Plant Cell">
        <title>Dothideomycete-plant interactions illuminated by genome sequencing and EST analysis of the wheat pathogen Stagonospora nodorum.</title>
        <authorList>
            <person name="Hane J.K."/>
            <person name="Lowe R.G."/>
            <person name="Solomon P.S."/>
            <person name="Tan K.C."/>
            <person name="Schoch C.L."/>
            <person name="Spatafora J.W."/>
            <person name="Crous P.W."/>
            <person name="Kodira C."/>
            <person name="Birren B.W."/>
            <person name="Galagan J.E."/>
            <person name="Torriani S.F."/>
            <person name="McDonald B.A."/>
            <person name="Oliver R.P."/>
        </authorList>
    </citation>
    <scope>NUCLEOTIDE SEQUENCE [LARGE SCALE GENOMIC DNA]</scope>
    <source>
        <strain evidence="2">SN15 / ATCC MYA-4574 / FGSC 10173</strain>
    </source>
</reference>
<dbReference type="Proteomes" id="UP000001055">
    <property type="component" value="Unassembled WGS sequence"/>
</dbReference>
<protein>
    <submittedName>
        <fullName evidence="1">Uncharacterized protein</fullName>
    </submittedName>
</protein>
<dbReference type="AlphaFoldDB" id="Q0UE55"/>
<dbReference type="KEGG" id="pno:SNOG_09959"/>
<sequence>MDPATIWVQRKSPASPMSLDATTCTHCNRPEAPTPVAPGVQI</sequence>
<proteinExistence type="predicted"/>
<accession>Q0UE55</accession>
<organism evidence="1 2">
    <name type="scientific">Phaeosphaeria nodorum (strain SN15 / ATCC MYA-4574 / FGSC 10173)</name>
    <name type="common">Glume blotch fungus</name>
    <name type="synonym">Parastagonospora nodorum</name>
    <dbReference type="NCBI Taxonomy" id="321614"/>
    <lineage>
        <taxon>Eukaryota</taxon>
        <taxon>Fungi</taxon>
        <taxon>Dikarya</taxon>
        <taxon>Ascomycota</taxon>
        <taxon>Pezizomycotina</taxon>
        <taxon>Dothideomycetes</taxon>
        <taxon>Pleosporomycetidae</taxon>
        <taxon>Pleosporales</taxon>
        <taxon>Pleosporineae</taxon>
        <taxon>Phaeosphaeriaceae</taxon>
        <taxon>Parastagonospora</taxon>
    </lineage>
</organism>
<dbReference type="GeneID" id="5977149"/>
<dbReference type="HOGENOM" id="CLU_3260751_0_0_1"/>
<dbReference type="RefSeq" id="XP_001800243.1">
    <property type="nucleotide sequence ID" value="XM_001800191.1"/>
</dbReference>
<dbReference type="EMBL" id="CH445340">
    <property type="protein sequence ID" value="EAT82294.1"/>
    <property type="molecule type" value="Genomic_DNA"/>
</dbReference>
<dbReference type="InParanoid" id="Q0UE55"/>
<name>Q0UE55_PHANO</name>
<gene>
    <name evidence="1" type="ORF">SNOG_09959</name>
</gene>
<evidence type="ECO:0000313" key="1">
    <source>
        <dbReference type="EMBL" id="EAT82294.1"/>
    </source>
</evidence>